<dbReference type="GO" id="GO:0046872">
    <property type="term" value="F:metal ion binding"/>
    <property type="evidence" value="ECO:0007669"/>
    <property type="project" value="UniProtKB-KW"/>
</dbReference>
<dbReference type="InterPro" id="IPR003347">
    <property type="entry name" value="JmjC_dom"/>
</dbReference>
<dbReference type="OrthoDB" id="9764016at2"/>
<reference evidence="5 6" key="1">
    <citation type="submission" date="2016-06" db="EMBL/GenBank/DDBJ databases">
        <authorList>
            <person name="Olsen C.W."/>
            <person name="Carey S."/>
            <person name="Hinshaw L."/>
            <person name="Karasin A.I."/>
        </authorList>
    </citation>
    <scope>NUCLEOTIDE SEQUENCE [LARGE SCALE GENOMIC DNA]</scope>
    <source>
        <strain evidence="5 6">LZ-22</strain>
    </source>
</reference>
<keyword evidence="6" id="KW-1185">Reference proteome</keyword>
<dbReference type="SUPFAM" id="SSF51197">
    <property type="entry name" value="Clavaminate synthase-like"/>
    <property type="match status" value="1"/>
</dbReference>
<feature type="domain" description="JmjC" evidence="4">
    <location>
        <begin position="106"/>
        <end position="254"/>
    </location>
</feature>
<dbReference type="Gene3D" id="2.60.120.650">
    <property type="entry name" value="Cupin"/>
    <property type="match status" value="1"/>
</dbReference>
<evidence type="ECO:0000256" key="2">
    <source>
        <dbReference type="ARBA" id="ARBA00022723"/>
    </source>
</evidence>
<comment type="cofactor">
    <cofactor evidence="1">
        <name>Fe(2+)</name>
        <dbReference type="ChEBI" id="CHEBI:29033"/>
    </cofactor>
</comment>
<evidence type="ECO:0000313" key="6">
    <source>
        <dbReference type="Proteomes" id="UP000199086"/>
    </source>
</evidence>
<dbReference type="PANTHER" id="PTHR13096:SF9">
    <property type="entry name" value="BIFUNCTIONAL LYSINE-SPECIFIC DEMETHYLASE AND HISTIDYL-HYDROXYLASE"/>
    <property type="match status" value="1"/>
</dbReference>
<evidence type="ECO:0000313" key="5">
    <source>
        <dbReference type="EMBL" id="SDB86949.1"/>
    </source>
</evidence>
<sequence length="408" mass="43389">MTPTHPRSALGRLVPQGPEAFAERVWGRGPLLVRAQERSDDTFTDLFGLAAADELLTHRGLRTPFLRMARQGTTLPDSDFTSPGGVGAGIADQVDPDKVRRLFGAGTSIVLQALHRTWPPMTRFAQDLAADLGHPTQVNCYITPADSQGFDAHYDVHDVFVLQVHGTKHWIIHPPVLEHPHRDEPWNDRADSVRTAAQGPPLLEAVLAAGDVLYLPRGFVHSARACGGTSLHLTIGIHPWTGRHVASALLETAGESLRSDPRVRANLPAGVDVTDPDGLRDQVDQLRDALLEAIRGLDAEAIVPALAGQALAAQRAAPLPPLAQLAAADALSPDACVRLRRHLQLHLAPGPSGAVATGRAGTIRLDAAEATVLDQLLDGQLRTVADLPGTPLAAVAALVRHGLVEVLG</sequence>
<protein>
    <submittedName>
        <fullName evidence="5">Cupin superfamily protein</fullName>
    </submittedName>
</protein>
<dbReference type="STRING" id="1577474.GA0111570_105276"/>
<dbReference type="Proteomes" id="UP000199086">
    <property type="component" value="Unassembled WGS sequence"/>
</dbReference>
<dbReference type="Pfam" id="PF08007">
    <property type="entry name" value="JmjC_2"/>
    <property type="match status" value="1"/>
</dbReference>
<organism evidence="5 6">
    <name type="scientific">Raineyella antarctica</name>
    <dbReference type="NCBI Taxonomy" id="1577474"/>
    <lineage>
        <taxon>Bacteria</taxon>
        <taxon>Bacillati</taxon>
        <taxon>Actinomycetota</taxon>
        <taxon>Actinomycetes</taxon>
        <taxon>Propionibacteriales</taxon>
        <taxon>Propionibacteriaceae</taxon>
        <taxon>Raineyella</taxon>
    </lineage>
</organism>
<dbReference type="RefSeq" id="WP_092610051.1">
    <property type="nucleotide sequence ID" value="NZ_FMYF01000005.1"/>
</dbReference>
<keyword evidence="2" id="KW-0479">Metal-binding</keyword>
<accession>A0A1G6GY87</accession>
<gene>
    <name evidence="5" type="ORF">GA0111570_105276</name>
</gene>
<dbReference type="InterPro" id="IPR039994">
    <property type="entry name" value="NO66-like"/>
</dbReference>
<proteinExistence type="predicted"/>
<keyword evidence="3" id="KW-0408">Iron</keyword>
<dbReference type="GO" id="GO:0032453">
    <property type="term" value="F:histone H3K4 demethylase activity"/>
    <property type="evidence" value="ECO:0007669"/>
    <property type="project" value="TreeGrafter"/>
</dbReference>
<dbReference type="GO" id="GO:0051864">
    <property type="term" value="F:histone H3K36 demethylase activity"/>
    <property type="evidence" value="ECO:0007669"/>
    <property type="project" value="TreeGrafter"/>
</dbReference>
<evidence type="ECO:0000256" key="1">
    <source>
        <dbReference type="ARBA" id="ARBA00001954"/>
    </source>
</evidence>
<evidence type="ECO:0000259" key="4">
    <source>
        <dbReference type="PROSITE" id="PS51184"/>
    </source>
</evidence>
<dbReference type="SMART" id="SM00558">
    <property type="entry name" value="JmjC"/>
    <property type="match status" value="1"/>
</dbReference>
<dbReference type="PROSITE" id="PS51184">
    <property type="entry name" value="JMJC"/>
    <property type="match status" value="1"/>
</dbReference>
<dbReference type="AlphaFoldDB" id="A0A1G6GY87"/>
<dbReference type="PANTHER" id="PTHR13096">
    <property type="entry name" value="MINA53 MYC INDUCED NUCLEAR ANTIGEN"/>
    <property type="match status" value="1"/>
</dbReference>
<dbReference type="EMBL" id="FMYF01000005">
    <property type="protein sequence ID" value="SDB86949.1"/>
    <property type="molecule type" value="Genomic_DNA"/>
</dbReference>
<evidence type="ECO:0000256" key="3">
    <source>
        <dbReference type="ARBA" id="ARBA00023004"/>
    </source>
</evidence>
<name>A0A1G6GY87_9ACTN</name>